<dbReference type="EMBL" id="CZBP01000037">
    <property type="protein sequence ID" value="CUQ36794.1"/>
    <property type="molecule type" value="Genomic_DNA"/>
</dbReference>
<gene>
    <name evidence="1" type="ORF">ERS852569_03423</name>
</gene>
<accession>A0A174VPR8</accession>
<evidence type="ECO:0000313" key="1">
    <source>
        <dbReference type="EMBL" id="CUQ36794.1"/>
    </source>
</evidence>
<dbReference type="AlphaFoldDB" id="A0A174VPR8"/>
<organism evidence="1 2">
    <name type="scientific">Blautia obeum</name>
    <dbReference type="NCBI Taxonomy" id="40520"/>
    <lineage>
        <taxon>Bacteria</taxon>
        <taxon>Bacillati</taxon>
        <taxon>Bacillota</taxon>
        <taxon>Clostridia</taxon>
        <taxon>Lachnospirales</taxon>
        <taxon>Lachnospiraceae</taxon>
        <taxon>Blautia</taxon>
    </lineage>
</organism>
<sequence>MNKTWQLHKSGHYFNITINGVNANGIDAEIQIDNDKTVEIDEIKGNIIKFKWYVRIADTSYLGVRFNDFEGQEEKFAELTNYYNSLKDKQKELHDAEYNAILSGEKPLDYHHEEGEYCSGDVVYGISAEVVRDLHCGRYIDGFGTVVDREFQGTDISIMKRHYEEWRKQQEAIKTERESKIKAFEEERSKMLEGVQWDIKEHSLCDEGGKTKCYIHTITINDETYVFKERNIFDFGRAINPCYSIAPGIEPGGIMLRDDDGYYWHHSKGDKAIRLTVTGTELHAYQIVAKYGKFAKAGIRM</sequence>
<name>A0A174VPR8_9FIRM</name>
<evidence type="ECO:0000313" key="2">
    <source>
        <dbReference type="Proteomes" id="UP000095762"/>
    </source>
</evidence>
<reference evidence="1 2" key="1">
    <citation type="submission" date="2015-09" db="EMBL/GenBank/DDBJ databases">
        <authorList>
            <consortium name="Pathogen Informatics"/>
        </authorList>
    </citation>
    <scope>NUCLEOTIDE SEQUENCE [LARGE SCALE GENOMIC DNA]</scope>
    <source>
        <strain evidence="1 2">2789STDY5834957</strain>
    </source>
</reference>
<dbReference type="RefSeq" id="WP_055060502.1">
    <property type="nucleotide sequence ID" value="NZ_CZBP01000037.1"/>
</dbReference>
<dbReference type="Proteomes" id="UP000095762">
    <property type="component" value="Unassembled WGS sequence"/>
</dbReference>
<protein>
    <submittedName>
        <fullName evidence="1">Uncharacterized protein</fullName>
    </submittedName>
</protein>
<proteinExistence type="predicted"/>